<evidence type="ECO:0000313" key="2">
    <source>
        <dbReference type="Proteomes" id="UP000201838"/>
    </source>
</evidence>
<dbReference type="EMBL" id="FXXQ01000002">
    <property type="protein sequence ID" value="SMX23037.1"/>
    <property type="molecule type" value="Genomic_DNA"/>
</dbReference>
<name>A0A238IX93_9RHOB</name>
<protein>
    <submittedName>
        <fullName evidence="1">L-asparaginase II</fullName>
    </submittedName>
</protein>
<dbReference type="InterPro" id="IPR010349">
    <property type="entry name" value="Asparaginase_II"/>
</dbReference>
<dbReference type="Pfam" id="PF06089">
    <property type="entry name" value="Asparaginase_II"/>
    <property type="match status" value="1"/>
</dbReference>
<proteinExistence type="predicted"/>
<dbReference type="OrthoDB" id="9780674at2"/>
<dbReference type="AlphaFoldDB" id="A0A238IX93"/>
<gene>
    <name evidence="1" type="ORF">BOA8489_01137</name>
</gene>
<accession>A0A238IX93</accession>
<dbReference type="RefSeq" id="WP_093972981.1">
    <property type="nucleotide sequence ID" value="NZ_FXXQ01000002.1"/>
</dbReference>
<dbReference type="PANTHER" id="PTHR42110">
    <property type="entry name" value="L-ASPARAGINASE, PUTATIVE (AFU_ORTHOLOGUE AFUA_3G11890)-RELATED"/>
    <property type="match status" value="1"/>
</dbReference>
<dbReference type="PANTHER" id="PTHR42110:SF1">
    <property type="entry name" value="L-ASPARAGINASE, PUTATIVE (AFU_ORTHOLOGUE AFUA_3G11890)-RELATED"/>
    <property type="match status" value="1"/>
</dbReference>
<sequence length="330" mass="34706">MSDPVLLVEATRGPFVESRHIGHAVISRADGTIVESWGNPDELVFARSAAKVLQALPLVESGASAGLSSQQLALACASHLAEWRHIARVRGWLADLGLDEHALYCGPQASRDEQLAEDMIREGEPVTPAFNWCSGKHSGFLTVARHLGVSLDYVDIDNPVQKAVREAFEDMTGDVSPGFGFDGCSAPNFVSRLSGMAAAMARVAAADGKSDVRSRAAVTLRDAMLAHPEMVAGSGRLDTELVRVAKEPVVLKSGADGFYVAVLPKQKLGVALKIAGGADPGAMVAITALMVRLGVLDAANPVVRRFLTPKIMNWAGLEVGGLRPAAGLVG</sequence>
<reference evidence="2" key="1">
    <citation type="submission" date="2017-05" db="EMBL/GenBank/DDBJ databases">
        <authorList>
            <person name="Rodrigo-Torres L."/>
            <person name="Arahal R. D."/>
            <person name="Lucena T."/>
        </authorList>
    </citation>
    <scope>NUCLEOTIDE SEQUENCE [LARGE SCALE GENOMIC DNA]</scope>
    <source>
        <strain evidence="2">CECT 8489</strain>
    </source>
</reference>
<evidence type="ECO:0000313" key="1">
    <source>
        <dbReference type="EMBL" id="SMX23037.1"/>
    </source>
</evidence>
<organism evidence="1 2">
    <name type="scientific">Boseongicola aestuarii</name>
    <dbReference type="NCBI Taxonomy" id="1470561"/>
    <lineage>
        <taxon>Bacteria</taxon>
        <taxon>Pseudomonadati</taxon>
        <taxon>Pseudomonadota</taxon>
        <taxon>Alphaproteobacteria</taxon>
        <taxon>Rhodobacterales</taxon>
        <taxon>Paracoccaceae</taxon>
        <taxon>Boseongicola</taxon>
    </lineage>
</organism>
<dbReference type="Proteomes" id="UP000201838">
    <property type="component" value="Unassembled WGS sequence"/>
</dbReference>
<keyword evidence="2" id="KW-1185">Reference proteome</keyword>